<evidence type="ECO:0000313" key="11">
    <source>
        <dbReference type="Proteomes" id="UP001152049"/>
    </source>
</evidence>
<protein>
    <recommendedName>
        <fullName evidence="9">WSC domain-containing protein</fullName>
    </recommendedName>
</protein>
<keyword evidence="4" id="KW-1133">Transmembrane helix</keyword>
<name>A0A9W8S2Y1_9HYPO</name>
<evidence type="ECO:0000256" key="8">
    <source>
        <dbReference type="SAM" id="SignalP"/>
    </source>
</evidence>
<comment type="subcellular location">
    <subcellularLocation>
        <location evidence="1">Membrane</location>
        <topology evidence="1">Single-pass membrane protein</topology>
    </subcellularLocation>
</comment>
<comment type="caution">
    <text evidence="10">The sequence shown here is derived from an EMBL/GenBank/DDBJ whole genome shotgun (WGS) entry which is preliminary data.</text>
</comment>
<dbReference type="SMART" id="SM00321">
    <property type="entry name" value="WSC"/>
    <property type="match status" value="5"/>
</dbReference>
<feature type="domain" description="WSC" evidence="9">
    <location>
        <begin position="618"/>
        <end position="711"/>
    </location>
</feature>
<dbReference type="AlphaFoldDB" id="A0A9W8S2Y1"/>
<dbReference type="PROSITE" id="PS51212">
    <property type="entry name" value="WSC"/>
    <property type="match status" value="5"/>
</dbReference>
<evidence type="ECO:0000313" key="10">
    <source>
        <dbReference type="EMBL" id="KAJ4264459.1"/>
    </source>
</evidence>
<feature type="domain" description="WSC" evidence="9">
    <location>
        <begin position="266"/>
        <end position="358"/>
    </location>
</feature>
<dbReference type="PANTHER" id="PTHR24269:SF16">
    <property type="entry name" value="PROTEIN SLG1"/>
    <property type="match status" value="1"/>
</dbReference>
<evidence type="ECO:0000256" key="6">
    <source>
        <dbReference type="ARBA" id="ARBA00023180"/>
    </source>
</evidence>
<feature type="signal peptide" evidence="8">
    <location>
        <begin position="1"/>
        <end position="21"/>
    </location>
</feature>
<dbReference type="InterPro" id="IPR051836">
    <property type="entry name" value="Kremen_rcpt"/>
</dbReference>
<evidence type="ECO:0000256" key="1">
    <source>
        <dbReference type="ARBA" id="ARBA00004167"/>
    </source>
</evidence>
<keyword evidence="11" id="KW-1185">Reference proteome</keyword>
<dbReference type="GO" id="GO:0005886">
    <property type="term" value="C:plasma membrane"/>
    <property type="evidence" value="ECO:0007669"/>
    <property type="project" value="TreeGrafter"/>
</dbReference>
<feature type="domain" description="WSC" evidence="9">
    <location>
        <begin position="502"/>
        <end position="591"/>
    </location>
</feature>
<reference evidence="10" key="1">
    <citation type="submission" date="2022-09" db="EMBL/GenBank/DDBJ databases">
        <title>Fusarium specimens isolated from Avocado Roots.</title>
        <authorList>
            <person name="Stajich J."/>
            <person name="Roper C."/>
            <person name="Heimlech-Rivalta G."/>
        </authorList>
    </citation>
    <scope>NUCLEOTIDE SEQUENCE</scope>
    <source>
        <strain evidence="10">CF00136</strain>
    </source>
</reference>
<organism evidence="10 11">
    <name type="scientific">Fusarium torreyae</name>
    <dbReference type="NCBI Taxonomy" id="1237075"/>
    <lineage>
        <taxon>Eukaryota</taxon>
        <taxon>Fungi</taxon>
        <taxon>Dikarya</taxon>
        <taxon>Ascomycota</taxon>
        <taxon>Pezizomycotina</taxon>
        <taxon>Sordariomycetes</taxon>
        <taxon>Hypocreomycetidae</taxon>
        <taxon>Hypocreales</taxon>
        <taxon>Nectriaceae</taxon>
        <taxon>Fusarium</taxon>
    </lineage>
</organism>
<dbReference type="OrthoDB" id="2019572at2759"/>
<keyword evidence="5" id="KW-0472">Membrane</keyword>
<keyword evidence="2" id="KW-0812">Transmembrane</keyword>
<feature type="domain" description="WSC" evidence="9">
    <location>
        <begin position="744"/>
        <end position="836"/>
    </location>
</feature>
<keyword evidence="3 8" id="KW-0732">Signal</keyword>
<feature type="compositionally biased region" description="Basic and acidic residues" evidence="7">
    <location>
        <begin position="722"/>
        <end position="735"/>
    </location>
</feature>
<dbReference type="EMBL" id="JAOQAZ010000008">
    <property type="protein sequence ID" value="KAJ4264459.1"/>
    <property type="molecule type" value="Genomic_DNA"/>
</dbReference>
<dbReference type="PANTHER" id="PTHR24269">
    <property type="entry name" value="KREMEN PROTEIN"/>
    <property type="match status" value="1"/>
</dbReference>
<evidence type="ECO:0000259" key="9">
    <source>
        <dbReference type="PROSITE" id="PS51212"/>
    </source>
</evidence>
<dbReference type="Pfam" id="PF01822">
    <property type="entry name" value="WSC"/>
    <property type="match status" value="5"/>
</dbReference>
<sequence length="934" mass="103399">MARLTMIFATLFLWAAALVTAKHQFLQSLKHQGCYLQTSRTERWFYSAPNNEERIECAKWCGITQGAVVMFRGDECFCASTFPMKSLRVDDEKCYFPCLESDKTKCDESSSGNTGQRGYFNVYDIGMEENVKEDAELGFRGLAKPAEPAEPERRAYACYSELPSDVESKTIMSGRPMVCRIKCKRSGRKVALVQDDKCYCTDTYPREDSLLPSSKCDYQCSGHLFAGCGGNRAYSVYDLYQPQLPLSLISPSKLIQPPSVQAAQLENPPHRCYSELPSDVKLIVTERSNTPGSCYGMCRMSNSKFVIVQDEKCYCSDTPPRKESQLYNSKCENPCPGSPTGSHDQCGGQEAYSLYNLRPYLGRNPRPVPDTLVGRCFSEITLSVTPISLRGNLVAQDGFHGTCLDQCKAAGKDLAMMHSDICLCTYDQRDLGQEEDSRKCQDPCVGSNRLKCGGWDGRRPTWSTYYTGFNLRVPVNSENQDKRKPDTLHAHQKPYSEPALGKMTSHGCYDATSLTVTHRNSREKNSIDDCANYCRREDRAVAATQGKQCLCSNTYPLKGAKVRASKCRTPCPGYPGVACGGRGTWSVLNTGADINVADDKPKTAGESQTGIAGPAQSELTPYGCFSVSKPNTLHPIEDTSPLRTLEGKTCSSHCATAGYPFAFRQNLDCFCAHEKPHESARQDDSKCRYTCLWDKRERCGGRHLYTVYDTLTHAGVVDDESNKDGKLQIEDEPTTHKSKPKKPKLTPHGCFDLSMLVSDRIKVSSPRQRAQGDSCTFHCAAEGYSVAIRHEGLCACDHQLPSESDRIDDKKCWFGCGTDYREMCGSENAFSVYDLSHGKAGHGKESAPGASPVTRPQCSHNGLERVKEASSWVASEAVELGRDAKKVFSGFVDKAQDVFDACLWKVMVTFSDVTVRLGWVSDGGQAGDVDLKRR</sequence>
<feature type="chain" id="PRO_5040841754" description="WSC domain-containing protein" evidence="8">
    <location>
        <begin position="22"/>
        <end position="934"/>
    </location>
</feature>
<evidence type="ECO:0000256" key="7">
    <source>
        <dbReference type="SAM" id="MobiDB-lite"/>
    </source>
</evidence>
<gene>
    <name evidence="10" type="ORF">NW762_005659</name>
</gene>
<accession>A0A9W8S2Y1</accession>
<proteinExistence type="predicted"/>
<dbReference type="Proteomes" id="UP001152049">
    <property type="component" value="Unassembled WGS sequence"/>
</dbReference>
<evidence type="ECO:0000256" key="4">
    <source>
        <dbReference type="ARBA" id="ARBA00022989"/>
    </source>
</evidence>
<feature type="region of interest" description="Disordered" evidence="7">
    <location>
        <begin position="722"/>
        <end position="744"/>
    </location>
</feature>
<dbReference type="InterPro" id="IPR002889">
    <property type="entry name" value="WSC_carb-bd"/>
</dbReference>
<evidence type="ECO:0000256" key="3">
    <source>
        <dbReference type="ARBA" id="ARBA00022729"/>
    </source>
</evidence>
<keyword evidence="6" id="KW-0325">Glycoprotein</keyword>
<evidence type="ECO:0000256" key="2">
    <source>
        <dbReference type="ARBA" id="ARBA00022692"/>
    </source>
</evidence>
<feature type="domain" description="WSC" evidence="9">
    <location>
        <begin position="152"/>
        <end position="240"/>
    </location>
</feature>
<evidence type="ECO:0000256" key="5">
    <source>
        <dbReference type="ARBA" id="ARBA00023136"/>
    </source>
</evidence>